<name>A0A6H1P9Z4_PRIMG</name>
<reference evidence="6 7" key="2">
    <citation type="submission" date="2020-04" db="EMBL/GenBank/DDBJ databases">
        <authorList>
            <person name="Fomenkov A."/>
            <person name="Anton B.P."/>
            <person name="Roberts R.J."/>
        </authorList>
    </citation>
    <scope>NUCLEOTIDE SEQUENCE [LARGE SCALE GENOMIC DNA]</scope>
    <source>
        <strain evidence="6 7">S2</strain>
    </source>
</reference>
<evidence type="ECO:0000256" key="3">
    <source>
        <dbReference type="ARBA" id="ARBA00023125"/>
    </source>
</evidence>
<dbReference type="SMART" id="SM00354">
    <property type="entry name" value="HTH_LACI"/>
    <property type="match status" value="1"/>
</dbReference>
<dbReference type="PANTHER" id="PTHR30146:SF148">
    <property type="entry name" value="HTH-TYPE TRANSCRIPTIONAL REPRESSOR PURR-RELATED"/>
    <property type="match status" value="1"/>
</dbReference>
<protein>
    <submittedName>
        <fullName evidence="6">LacI family transcriptional regulator</fullName>
    </submittedName>
</protein>
<dbReference type="InterPro" id="IPR010982">
    <property type="entry name" value="Lambda_DNA-bd_dom_sf"/>
</dbReference>
<dbReference type="Pfam" id="PF13377">
    <property type="entry name" value="Peripla_BP_3"/>
    <property type="match status" value="1"/>
</dbReference>
<dbReference type="Proteomes" id="UP000501868">
    <property type="component" value="Chromosome"/>
</dbReference>
<evidence type="ECO:0000256" key="1">
    <source>
        <dbReference type="ARBA" id="ARBA00022491"/>
    </source>
</evidence>
<evidence type="ECO:0000259" key="5">
    <source>
        <dbReference type="PROSITE" id="PS50932"/>
    </source>
</evidence>
<reference evidence="6 7" key="1">
    <citation type="submission" date="2020-04" db="EMBL/GenBank/DDBJ databases">
        <title>Genome-Wide Identification of 5-Methylcytosine Sites in Bacterial Genomes By High-Throughput Sequencing of MspJI Restriction Fragments.</title>
        <authorList>
            <person name="Wu V."/>
        </authorList>
    </citation>
    <scope>NUCLEOTIDE SEQUENCE [LARGE SCALE GENOMIC DNA]</scope>
    <source>
        <strain evidence="6 7">S2</strain>
    </source>
</reference>
<dbReference type="InterPro" id="IPR000843">
    <property type="entry name" value="HTH_LacI"/>
</dbReference>
<dbReference type="EMBL" id="CP051128">
    <property type="protein sequence ID" value="QIZ10358.1"/>
    <property type="molecule type" value="Genomic_DNA"/>
</dbReference>
<dbReference type="SUPFAM" id="SSF53822">
    <property type="entry name" value="Periplasmic binding protein-like I"/>
    <property type="match status" value="1"/>
</dbReference>
<evidence type="ECO:0000256" key="2">
    <source>
        <dbReference type="ARBA" id="ARBA00023015"/>
    </source>
</evidence>
<evidence type="ECO:0000313" key="6">
    <source>
        <dbReference type="EMBL" id="QIZ10358.1"/>
    </source>
</evidence>
<feature type="domain" description="HTH lacI-type" evidence="5">
    <location>
        <begin position="3"/>
        <end position="56"/>
    </location>
</feature>
<gene>
    <name evidence="6" type="ORF">HFZ78_29630</name>
</gene>
<keyword evidence="4" id="KW-0804">Transcription</keyword>
<dbReference type="Gene3D" id="3.40.50.2300">
    <property type="match status" value="2"/>
</dbReference>
<sequence>MSSTIIDVARLANTSKSTVSRYLNGQPVKKETEEALKKAIKELNYHRNENARRLVVNKTQTIGIVVDSITNMFYPMIFRGIEEVAKEKGFNCVFYSMTSNNYQESYFQNLYYEGHVDGIILISFRKRDKEDLLKIAESDCPVVVFGDSAGVDGLVSVDVDNYYGISELVKYLNRIGHRKIAYISGPSDAAATKCRLAGYLETMELLGLDIKTDLIVSTDWSNEDGYLAMNQLLNSGDFTAVVASNDETAIGALRAVQERGYNVPTDFSITGFDDITLSSWVYPSLTTVKQPFMEMGTKAAIELFNRMENRIEYFSERHLLTPKLIIRDSCRKISEPISN</sequence>
<dbReference type="PROSITE" id="PS50932">
    <property type="entry name" value="HTH_LACI_2"/>
    <property type="match status" value="1"/>
</dbReference>
<evidence type="ECO:0000256" key="4">
    <source>
        <dbReference type="ARBA" id="ARBA00023163"/>
    </source>
</evidence>
<keyword evidence="2" id="KW-0805">Transcription regulation</keyword>
<dbReference type="AlphaFoldDB" id="A0A6H1P9Z4"/>
<accession>A0A6H1P9Z4</accession>
<proteinExistence type="predicted"/>
<keyword evidence="3" id="KW-0238">DNA-binding</keyword>
<dbReference type="InterPro" id="IPR028082">
    <property type="entry name" value="Peripla_BP_I"/>
</dbReference>
<dbReference type="CDD" id="cd06267">
    <property type="entry name" value="PBP1_LacI_sugar_binding-like"/>
    <property type="match status" value="1"/>
</dbReference>
<evidence type="ECO:0000313" key="7">
    <source>
        <dbReference type="Proteomes" id="UP000501868"/>
    </source>
</evidence>
<dbReference type="CDD" id="cd01392">
    <property type="entry name" value="HTH_LacI"/>
    <property type="match status" value="1"/>
</dbReference>
<dbReference type="SUPFAM" id="SSF47413">
    <property type="entry name" value="lambda repressor-like DNA-binding domains"/>
    <property type="match status" value="1"/>
</dbReference>
<dbReference type="InterPro" id="IPR046335">
    <property type="entry name" value="LacI/GalR-like_sensor"/>
</dbReference>
<dbReference type="Gene3D" id="1.10.260.40">
    <property type="entry name" value="lambda repressor-like DNA-binding domains"/>
    <property type="match status" value="1"/>
</dbReference>
<organism evidence="6 7">
    <name type="scientific">Priestia megaterium</name>
    <name type="common">Bacillus megaterium</name>
    <dbReference type="NCBI Taxonomy" id="1404"/>
    <lineage>
        <taxon>Bacteria</taxon>
        <taxon>Bacillati</taxon>
        <taxon>Bacillota</taxon>
        <taxon>Bacilli</taxon>
        <taxon>Bacillales</taxon>
        <taxon>Bacillaceae</taxon>
        <taxon>Priestia</taxon>
    </lineage>
</organism>
<dbReference type="GO" id="GO:0000976">
    <property type="term" value="F:transcription cis-regulatory region binding"/>
    <property type="evidence" value="ECO:0007669"/>
    <property type="project" value="TreeGrafter"/>
</dbReference>
<dbReference type="GO" id="GO:0003700">
    <property type="term" value="F:DNA-binding transcription factor activity"/>
    <property type="evidence" value="ECO:0007669"/>
    <property type="project" value="TreeGrafter"/>
</dbReference>
<dbReference type="PANTHER" id="PTHR30146">
    <property type="entry name" value="LACI-RELATED TRANSCRIPTIONAL REPRESSOR"/>
    <property type="match status" value="1"/>
</dbReference>
<keyword evidence="1" id="KW-0678">Repressor</keyword>
<dbReference type="Pfam" id="PF00356">
    <property type="entry name" value="LacI"/>
    <property type="match status" value="1"/>
</dbReference>